<dbReference type="GO" id="GO:0003677">
    <property type="term" value="F:DNA binding"/>
    <property type="evidence" value="ECO:0007669"/>
    <property type="project" value="UniProtKB-KW"/>
</dbReference>
<name>A0A1Y3NWH4_9PSED</name>
<keyword evidence="3" id="KW-0238">DNA-binding</keyword>
<dbReference type="OrthoDB" id="5289754at2"/>
<evidence type="ECO:0000259" key="5">
    <source>
        <dbReference type="PROSITE" id="PS50931"/>
    </source>
</evidence>
<dbReference type="InterPro" id="IPR005119">
    <property type="entry name" value="LysR_subst-bd"/>
</dbReference>
<comment type="similarity">
    <text evidence="1">Belongs to the LysR transcriptional regulatory family.</text>
</comment>
<dbReference type="SUPFAM" id="SSF53850">
    <property type="entry name" value="Periplasmic binding protein-like II"/>
    <property type="match status" value="1"/>
</dbReference>
<dbReference type="PROSITE" id="PS50931">
    <property type="entry name" value="HTH_LYSR"/>
    <property type="match status" value="1"/>
</dbReference>
<dbReference type="InterPro" id="IPR036390">
    <property type="entry name" value="WH_DNA-bd_sf"/>
</dbReference>
<dbReference type="InterPro" id="IPR000847">
    <property type="entry name" value="LysR_HTH_N"/>
</dbReference>
<dbReference type="Proteomes" id="UP000195440">
    <property type="component" value="Unassembled WGS sequence"/>
</dbReference>
<accession>A0A1Y3NWH4</accession>
<dbReference type="InterPro" id="IPR036388">
    <property type="entry name" value="WH-like_DNA-bd_sf"/>
</dbReference>
<comment type="caution">
    <text evidence="6">The sequence shown here is derived from an EMBL/GenBank/DDBJ whole genome shotgun (WGS) entry which is preliminary data.</text>
</comment>
<dbReference type="Gene3D" id="3.40.190.10">
    <property type="entry name" value="Periplasmic binding protein-like II"/>
    <property type="match status" value="2"/>
</dbReference>
<dbReference type="FunFam" id="1.10.10.10:FF:000001">
    <property type="entry name" value="LysR family transcriptional regulator"/>
    <property type="match status" value="1"/>
</dbReference>
<feature type="domain" description="HTH lysR-type" evidence="5">
    <location>
        <begin position="2"/>
        <end position="59"/>
    </location>
</feature>
<dbReference type="PANTHER" id="PTHR30346">
    <property type="entry name" value="TRANSCRIPTIONAL DUAL REGULATOR HCAR-RELATED"/>
    <property type="match status" value="1"/>
</dbReference>
<dbReference type="GO" id="GO:0003700">
    <property type="term" value="F:DNA-binding transcription factor activity"/>
    <property type="evidence" value="ECO:0007669"/>
    <property type="project" value="InterPro"/>
</dbReference>
<reference evidence="6 7" key="1">
    <citation type="journal article" date="2017" name="Syst. Appl. Microbiol.">
        <title>Pseudomonas caspiana sp. nov., a citrus pathogen in the Pseudomonas syringae phylogenetic group.</title>
        <authorList>
            <person name="Busquets A."/>
            <person name="Gomila M."/>
            <person name="Beiki F."/>
            <person name="Mulet M."/>
            <person name="Rahimian H."/>
            <person name="Garcia-Valdes E."/>
            <person name="Lalucat J."/>
        </authorList>
    </citation>
    <scope>NUCLEOTIDE SEQUENCE [LARGE SCALE GENOMIC DNA]</scope>
    <source>
        <strain evidence="6 7">FBF102</strain>
    </source>
</reference>
<evidence type="ECO:0000256" key="4">
    <source>
        <dbReference type="ARBA" id="ARBA00023163"/>
    </source>
</evidence>
<evidence type="ECO:0000256" key="3">
    <source>
        <dbReference type="ARBA" id="ARBA00023125"/>
    </source>
</evidence>
<dbReference type="Pfam" id="PF03466">
    <property type="entry name" value="LysR_substrate"/>
    <property type="match status" value="1"/>
</dbReference>
<dbReference type="EMBL" id="LOHF01000021">
    <property type="protein sequence ID" value="OUM71965.1"/>
    <property type="molecule type" value="Genomic_DNA"/>
</dbReference>
<organism evidence="6 7">
    <name type="scientific">Pseudomonas caspiana</name>
    <dbReference type="NCBI Taxonomy" id="1451454"/>
    <lineage>
        <taxon>Bacteria</taxon>
        <taxon>Pseudomonadati</taxon>
        <taxon>Pseudomonadota</taxon>
        <taxon>Gammaproteobacteria</taxon>
        <taxon>Pseudomonadales</taxon>
        <taxon>Pseudomonadaceae</taxon>
        <taxon>Pseudomonas</taxon>
    </lineage>
</organism>
<sequence length="298" mass="32796">MVELHQLRCFVAAAEELHFGRAATRLHMTQPPLSRQIQLLERSLGIVLLERNNRGVRLTAAGRGFLRDARHILSFSEQAGNSARRLASGEVGRLTLGFTGVSAYSLVPQLLAKAAIEMPEVEFVLKEMVSDAQLDALSANLIDIGLVRQVRDREVFDAQLVYREPLLVVLPSGHPLTAQPSIALADLHHQPFVMYAPDEGRYFYDCIVGLFAMSGVTPHYTYHLGQTHTIVSMVQAGLGLSIVPASAQQLHSGAVAFRPLRDASLNADLHMISRSDNENPVLPAFRALLSKEFENSRS</sequence>
<keyword evidence="4" id="KW-0804">Transcription</keyword>
<dbReference type="AlphaFoldDB" id="A0A1Y3NWH4"/>
<dbReference type="GO" id="GO:0032993">
    <property type="term" value="C:protein-DNA complex"/>
    <property type="evidence" value="ECO:0007669"/>
    <property type="project" value="TreeGrafter"/>
</dbReference>
<evidence type="ECO:0000313" key="6">
    <source>
        <dbReference type="EMBL" id="OUM71965.1"/>
    </source>
</evidence>
<dbReference type="Pfam" id="PF00126">
    <property type="entry name" value="HTH_1"/>
    <property type="match status" value="1"/>
</dbReference>
<dbReference type="PANTHER" id="PTHR30346:SF0">
    <property type="entry name" value="HCA OPERON TRANSCRIPTIONAL ACTIVATOR HCAR"/>
    <property type="match status" value="1"/>
</dbReference>
<dbReference type="PRINTS" id="PR00039">
    <property type="entry name" value="HTHLYSR"/>
</dbReference>
<evidence type="ECO:0000256" key="2">
    <source>
        <dbReference type="ARBA" id="ARBA00023015"/>
    </source>
</evidence>
<evidence type="ECO:0000256" key="1">
    <source>
        <dbReference type="ARBA" id="ARBA00009437"/>
    </source>
</evidence>
<dbReference type="Gene3D" id="1.10.10.10">
    <property type="entry name" value="Winged helix-like DNA-binding domain superfamily/Winged helix DNA-binding domain"/>
    <property type="match status" value="1"/>
</dbReference>
<keyword evidence="7" id="KW-1185">Reference proteome</keyword>
<dbReference type="SUPFAM" id="SSF46785">
    <property type="entry name" value="Winged helix' DNA-binding domain"/>
    <property type="match status" value="1"/>
</dbReference>
<keyword evidence="2" id="KW-0805">Transcription regulation</keyword>
<proteinExistence type="inferred from homology"/>
<gene>
    <name evidence="6" type="ORF">AUC60_20925</name>
</gene>
<protein>
    <submittedName>
        <fullName evidence="6">LysR family transcriptional regulator</fullName>
    </submittedName>
</protein>
<evidence type="ECO:0000313" key="7">
    <source>
        <dbReference type="Proteomes" id="UP000195440"/>
    </source>
</evidence>